<evidence type="ECO:0000256" key="6">
    <source>
        <dbReference type="ARBA" id="ARBA00023016"/>
    </source>
</evidence>
<keyword evidence="3 10" id="KW-0963">Cytoplasm</keyword>
<sequence length="648" mass="74206">MSEKRQFKTEVQKLLDLVIHSLYSNKEIFLRELISNASDAIDRARFEALKDEGVLENDAEWKIKITADKDAKTLTITDNGIGMSAEEVEANIGTIASSGTKRFLEQLQSNKENLPPELIGQFGVGFYAAFMVADEVTVITRRAGDAASASKWQSKGDGFYTIEPCTREKRGTDVILHLGAEHEEFLDEWKIRKTVTHFSDFVEHPICMDIRREEPKRDKDGKVIEGEEPTVTITEETLNSRKAIWQRPKNEIKPEDYAEFYKHISHDFQEPLETIHWKVEGQTEFSALLYLPKKPLFEMFMPDQRERGVQLYVRRVFITDKCEELVPSYLRFLRGVVDSSDLPLNVSRELLQEARTLKMIQKNLVKKVLDTLADMKEKNAENYAEFWKSFGMIVKEGIHTDFENAERIQDLMLFDSSKTDEGKKTTLAEYVTRMPESQKEIYYITAENRKAAMNAPQLEAFNSKGFEVLFFTDPIDEWVAQDVTSYKDKKLRSIAKGDVDLDSEDEKKEHEENRKEATKENEGLLAAIKELLGEKVKEVRLSKRLTESACCLVSDEWGMGINMEKIMKAMNQDVPPARRIFEVNGDHPLIATMRKLHAKDAKHPKLADYTAMLYDEALLTAQLPLEDPLAFAKRVSALMVAEGTALTE</sequence>
<dbReference type="RefSeq" id="WP_307263500.1">
    <property type="nucleotide sequence ID" value="NZ_JAUSVL010000001.1"/>
</dbReference>
<dbReference type="PANTHER" id="PTHR11528">
    <property type="entry name" value="HEAT SHOCK PROTEIN 90 FAMILY MEMBER"/>
    <property type="match status" value="1"/>
</dbReference>
<dbReference type="GO" id="GO:0005737">
    <property type="term" value="C:cytoplasm"/>
    <property type="evidence" value="ECO:0007669"/>
    <property type="project" value="UniProtKB-SubCell"/>
</dbReference>
<keyword evidence="5 10" id="KW-0067">ATP-binding</keyword>
<keyword evidence="4 10" id="KW-0547">Nucleotide-binding</keyword>
<dbReference type="CDD" id="cd16927">
    <property type="entry name" value="HATPase_Hsp90-like"/>
    <property type="match status" value="1"/>
</dbReference>
<dbReference type="GO" id="GO:0051082">
    <property type="term" value="F:unfolded protein binding"/>
    <property type="evidence" value="ECO:0007669"/>
    <property type="project" value="UniProtKB-UniRule"/>
</dbReference>
<feature type="domain" description="Histidine kinase/HSP90-like ATPase" evidence="13">
    <location>
        <begin position="25"/>
        <end position="182"/>
    </location>
</feature>
<dbReference type="InterPro" id="IPR003594">
    <property type="entry name" value="HATPase_dom"/>
</dbReference>
<comment type="caution">
    <text evidence="10">Lacks conserved residue(s) required for the propagation of feature annotation.</text>
</comment>
<evidence type="ECO:0000256" key="1">
    <source>
        <dbReference type="ARBA" id="ARBA00004496"/>
    </source>
</evidence>
<dbReference type="Pfam" id="PF00183">
    <property type="entry name" value="HSP90"/>
    <property type="match status" value="1"/>
</dbReference>
<evidence type="ECO:0000256" key="2">
    <source>
        <dbReference type="ARBA" id="ARBA00008239"/>
    </source>
</evidence>
<evidence type="ECO:0000256" key="8">
    <source>
        <dbReference type="ARBA" id="ARBA00058590"/>
    </source>
</evidence>
<dbReference type="GO" id="GO:0016887">
    <property type="term" value="F:ATP hydrolysis activity"/>
    <property type="evidence" value="ECO:0007669"/>
    <property type="project" value="InterPro"/>
</dbReference>
<keyword evidence="6 10" id="KW-0346">Stress response</keyword>
<dbReference type="InterPro" id="IPR019805">
    <property type="entry name" value="Heat_shock_protein_90_CS"/>
</dbReference>
<evidence type="ECO:0000256" key="5">
    <source>
        <dbReference type="ARBA" id="ARBA00022840"/>
    </source>
</evidence>
<dbReference type="SMART" id="SM00387">
    <property type="entry name" value="HATPase_c"/>
    <property type="match status" value="1"/>
</dbReference>
<dbReference type="Gene3D" id="3.30.565.10">
    <property type="entry name" value="Histidine kinase-like ATPase, C-terminal domain"/>
    <property type="match status" value="1"/>
</dbReference>
<dbReference type="HAMAP" id="MF_00505">
    <property type="entry name" value="HSP90"/>
    <property type="match status" value="1"/>
</dbReference>
<dbReference type="InterPro" id="IPR001404">
    <property type="entry name" value="Hsp90_fam"/>
</dbReference>
<dbReference type="InterPro" id="IPR020575">
    <property type="entry name" value="Hsp90_N"/>
</dbReference>
<feature type="binding site" evidence="11">
    <location>
        <position position="78"/>
    </location>
    <ligand>
        <name>ATP</name>
        <dbReference type="ChEBI" id="CHEBI:30616"/>
    </ligand>
</feature>
<feature type="binding site" evidence="11">
    <location>
        <position position="172"/>
    </location>
    <ligand>
        <name>ATP</name>
        <dbReference type="ChEBI" id="CHEBI:30616"/>
    </ligand>
</feature>
<feature type="binding site" evidence="11">
    <location>
        <begin position="121"/>
        <end position="126"/>
    </location>
    <ligand>
        <name>ATP</name>
        <dbReference type="ChEBI" id="CHEBI:30616"/>
    </ligand>
</feature>
<reference evidence="14" key="1">
    <citation type="submission" date="2023-07" db="EMBL/GenBank/DDBJ databases">
        <title>Genomic Encyclopedia of Type Strains, Phase IV (KMG-IV): sequencing the most valuable type-strain genomes for metagenomic binning, comparative biology and taxonomic classification.</title>
        <authorList>
            <person name="Goeker M."/>
        </authorList>
    </citation>
    <scope>NUCLEOTIDE SEQUENCE</scope>
    <source>
        <strain evidence="14">DSM 24202</strain>
    </source>
</reference>
<dbReference type="EMBL" id="JAUSVL010000001">
    <property type="protein sequence ID" value="MDQ0291144.1"/>
    <property type="molecule type" value="Genomic_DNA"/>
</dbReference>
<keyword evidence="12" id="KW-0175">Coiled coil</keyword>
<evidence type="ECO:0000313" key="14">
    <source>
        <dbReference type="EMBL" id="MDQ0291144.1"/>
    </source>
</evidence>
<dbReference type="Pfam" id="PF13589">
    <property type="entry name" value="HATPase_c_3"/>
    <property type="match status" value="1"/>
</dbReference>
<dbReference type="SUPFAM" id="SSF110942">
    <property type="entry name" value="HSP90 C-terminal domain"/>
    <property type="match status" value="1"/>
</dbReference>
<evidence type="ECO:0000256" key="3">
    <source>
        <dbReference type="ARBA" id="ARBA00022490"/>
    </source>
</evidence>
<dbReference type="FunFam" id="3.30.565.10:FF:000009">
    <property type="entry name" value="Molecular chaperone HtpG"/>
    <property type="match status" value="1"/>
</dbReference>
<dbReference type="GO" id="GO:0140662">
    <property type="term" value="F:ATP-dependent protein folding chaperone"/>
    <property type="evidence" value="ECO:0007669"/>
    <property type="project" value="InterPro"/>
</dbReference>
<dbReference type="InterPro" id="IPR020568">
    <property type="entry name" value="Ribosomal_Su5_D2-typ_SF"/>
</dbReference>
<comment type="caution">
    <text evidence="14">The sequence shown here is derived from an EMBL/GenBank/DDBJ whole genome shotgun (WGS) entry which is preliminary data.</text>
</comment>
<feature type="binding site" evidence="11">
    <location>
        <position position="83"/>
    </location>
    <ligand>
        <name>ATP</name>
        <dbReference type="ChEBI" id="CHEBI:30616"/>
    </ligand>
</feature>
<feature type="binding site" evidence="11">
    <location>
        <position position="348"/>
    </location>
    <ligand>
        <name>ATP</name>
        <dbReference type="ChEBI" id="CHEBI:30616"/>
    </ligand>
</feature>
<feature type="region of interest" description="A; substrate-binding" evidence="10">
    <location>
        <begin position="1"/>
        <end position="348"/>
    </location>
</feature>
<feature type="binding site" evidence="11">
    <location>
        <begin position="98"/>
        <end position="99"/>
    </location>
    <ligand>
        <name>ATP</name>
        <dbReference type="ChEBI" id="CHEBI:30616"/>
    </ligand>
</feature>
<dbReference type="SUPFAM" id="SSF55874">
    <property type="entry name" value="ATPase domain of HSP90 chaperone/DNA topoisomerase II/histidine kinase"/>
    <property type="match status" value="1"/>
</dbReference>
<protein>
    <recommendedName>
        <fullName evidence="9 10">Chaperone protein HtpG</fullName>
    </recommendedName>
    <alternativeName>
        <fullName evidence="10">Heat shock protein HtpG</fullName>
    </alternativeName>
    <alternativeName>
        <fullName evidence="10">High temperature protein G</fullName>
    </alternativeName>
</protein>
<dbReference type="PROSITE" id="PS00298">
    <property type="entry name" value="HSP90"/>
    <property type="match status" value="1"/>
</dbReference>
<organism evidence="14 15">
    <name type="scientific">Oligosphaera ethanolica</name>
    <dbReference type="NCBI Taxonomy" id="760260"/>
    <lineage>
        <taxon>Bacteria</taxon>
        <taxon>Pseudomonadati</taxon>
        <taxon>Lentisphaerota</taxon>
        <taxon>Oligosphaeria</taxon>
        <taxon>Oligosphaerales</taxon>
        <taxon>Oligosphaeraceae</taxon>
        <taxon>Oligosphaera</taxon>
    </lineage>
</organism>
<comment type="subunit">
    <text evidence="10">Homodimer.</text>
</comment>
<dbReference type="PRINTS" id="PR00775">
    <property type="entry name" value="HEATSHOCK90"/>
</dbReference>
<feature type="binding site" evidence="11">
    <location>
        <position position="32"/>
    </location>
    <ligand>
        <name>ATP</name>
        <dbReference type="ChEBI" id="CHEBI:30616"/>
    </ligand>
</feature>
<dbReference type="Proteomes" id="UP001238163">
    <property type="component" value="Unassembled WGS sequence"/>
</dbReference>
<evidence type="ECO:0000313" key="15">
    <source>
        <dbReference type="Proteomes" id="UP001238163"/>
    </source>
</evidence>
<dbReference type="SUPFAM" id="SSF54211">
    <property type="entry name" value="Ribosomal protein S5 domain 2-like"/>
    <property type="match status" value="1"/>
</dbReference>
<feature type="coiled-coil region" evidence="12">
    <location>
        <begin position="500"/>
        <end position="534"/>
    </location>
</feature>
<name>A0AAE4APB4_9BACT</name>
<dbReference type="PIRSF" id="PIRSF002583">
    <property type="entry name" value="Hsp90"/>
    <property type="match status" value="1"/>
</dbReference>
<dbReference type="Gene3D" id="3.40.50.11260">
    <property type="match status" value="1"/>
</dbReference>
<feature type="region of interest" description="C" evidence="10">
    <location>
        <begin position="566"/>
        <end position="648"/>
    </location>
</feature>
<evidence type="ECO:0000256" key="4">
    <source>
        <dbReference type="ARBA" id="ARBA00022741"/>
    </source>
</evidence>
<keyword evidence="7 10" id="KW-0143">Chaperone</keyword>
<evidence type="ECO:0000256" key="10">
    <source>
        <dbReference type="HAMAP-Rule" id="MF_00505"/>
    </source>
</evidence>
<dbReference type="Gene3D" id="1.20.120.790">
    <property type="entry name" value="Heat shock protein 90, C-terminal domain"/>
    <property type="match status" value="1"/>
</dbReference>
<comment type="subcellular location">
    <subcellularLocation>
        <location evidence="1 10">Cytoplasm</location>
    </subcellularLocation>
</comment>
<dbReference type="FunFam" id="3.30.230.80:FF:000002">
    <property type="entry name" value="Molecular chaperone HtpG"/>
    <property type="match status" value="1"/>
</dbReference>
<dbReference type="InterPro" id="IPR037196">
    <property type="entry name" value="HSP90_C"/>
</dbReference>
<feature type="binding site" evidence="11">
    <location>
        <position position="36"/>
    </location>
    <ligand>
        <name>ATP</name>
        <dbReference type="ChEBI" id="CHEBI:30616"/>
    </ligand>
</feature>
<evidence type="ECO:0000256" key="12">
    <source>
        <dbReference type="SAM" id="Coils"/>
    </source>
</evidence>
<comment type="similarity">
    <text evidence="2 10">Belongs to the heat shock protein 90 family.</text>
</comment>
<dbReference type="Gene3D" id="3.30.230.80">
    <property type="match status" value="1"/>
</dbReference>
<evidence type="ECO:0000259" key="13">
    <source>
        <dbReference type="SMART" id="SM00387"/>
    </source>
</evidence>
<proteinExistence type="inferred from homology"/>
<gene>
    <name evidence="10" type="primary">htpG</name>
    <name evidence="14" type="ORF">J3R75_003251</name>
</gene>
<accession>A0AAE4APB4</accession>
<dbReference type="InterPro" id="IPR036890">
    <property type="entry name" value="HATPase_C_sf"/>
</dbReference>
<evidence type="ECO:0000256" key="7">
    <source>
        <dbReference type="ARBA" id="ARBA00023186"/>
    </source>
</evidence>
<comment type="function">
    <text evidence="8 10">Molecular chaperone. Has ATPase activity.</text>
</comment>
<dbReference type="NCBIfam" id="NF003555">
    <property type="entry name" value="PRK05218.1"/>
    <property type="match status" value="1"/>
</dbReference>
<evidence type="ECO:0000256" key="9">
    <source>
        <dbReference type="ARBA" id="ARBA00070675"/>
    </source>
</evidence>
<dbReference type="GO" id="GO:0005524">
    <property type="term" value="F:ATP binding"/>
    <property type="evidence" value="ECO:0007669"/>
    <property type="project" value="UniProtKB-UniRule"/>
</dbReference>
<keyword evidence="15" id="KW-1185">Reference proteome</keyword>
<evidence type="ECO:0000256" key="11">
    <source>
        <dbReference type="PIRSR" id="PIRSR002583-1"/>
    </source>
</evidence>
<feature type="binding site" evidence="11">
    <location>
        <position position="91"/>
    </location>
    <ligand>
        <name>ATP</name>
        <dbReference type="ChEBI" id="CHEBI:30616"/>
    </ligand>
</feature>
<dbReference type="AlphaFoldDB" id="A0AAE4APB4"/>